<sequence length="59" mass="6294">MLGGGYIRGLVTGGILGAMAGLYLAAKSSSGNSNIDNTYDENFQGVRGQDETISNYRYR</sequence>
<evidence type="ECO:0000313" key="3">
    <source>
        <dbReference type="Proteomes" id="UP000001683"/>
    </source>
</evidence>
<organism evidence="2 3">
    <name type="scientific">Natranaerobius thermophilus (strain ATCC BAA-1301 / DSM 18059 / JW/NM-WN-LF)</name>
    <dbReference type="NCBI Taxonomy" id="457570"/>
    <lineage>
        <taxon>Bacteria</taxon>
        <taxon>Bacillati</taxon>
        <taxon>Bacillota</taxon>
        <taxon>Clostridia</taxon>
        <taxon>Natranaerobiales</taxon>
        <taxon>Natranaerobiaceae</taxon>
        <taxon>Natranaerobius</taxon>
    </lineage>
</organism>
<protein>
    <submittedName>
        <fullName evidence="2">Uncharacterized protein</fullName>
    </submittedName>
</protein>
<gene>
    <name evidence="2" type="ordered locus">Nther_1782</name>
</gene>
<keyword evidence="1" id="KW-0472">Membrane</keyword>
<accession>B2A5J9</accession>
<dbReference type="HOGENOM" id="CLU_2955765_0_0_9"/>
<reference evidence="2 3" key="2">
    <citation type="journal article" date="2011" name="J. Bacteriol.">
        <title>Complete genome sequence of the anaerobic, halophilic alkalithermophile Natranaerobius thermophilus JW/NM-WN-LF.</title>
        <authorList>
            <person name="Zhao B."/>
            <person name="Mesbah N.M."/>
            <person name="Dalin E."/>
            <person name="Goodwin L."/>
            <person name="Nolan M."/>
            <person name="Pitluck S."/>
            <person name="Chertkov O."/>
            <person name="Brettin T.S."/>
            <person name="Han J."/>
            <person name="Larimer F.W."/>
            <person name="Land M.L."/>
            <person name="Hauser L."/>
            <person name="Kyrpides N."/>
            <person name="Wiegel J."/>
        </authorList>
    </citation>
    <scope>NUCLEOTIDE SEQUENCE [LARGE SCALE GENOMIC DNA]</scope>
    <source>
        <strain evidence="3">ATCC BAA-1301 / DSM 18059 / JW/NM-WN-LF</strain>
    </source>
</reference>
<dbReference type="KEGG" id="nth:Nther_1782"/>
<feature type="transmembrane region" description="Helical" evidence="1">
    <location>
        <begin position="6"/>
        <end position="26"/>
    </location>
</feature>
<reference evidence="2 3" key="1">
    <citation type="submission" date="2008-04" db="EMBL/GenBank/DDBJ databases">
        <title>Complete sequence of chromosome of Natranaerobius thermophilus JW/NM-WN-LF.</title>
        <authorList>
            <consortium name="US DOE Joint Genome Institute"/>
            <person name="Copeland A."/>
            <person name="Lucas S."/>
            <person name="Lapidus A."/>
            <person name="Glavina del Rio T."/>
            <person name="Dalin E."/>
            <person name="Tice H."/>
            <person name="Bruce D."/>
            <person name="Goodwin L."/>
            <person name="Pitluck S."/>
            <person name="Chertkov O."/>
            <person name="Brettin T."/>
            <person name="Detter J.C."/>
            <person name="Han C."/>
            <person name="Kuske C.R."/>
            <person name="Schmutz J."/>
            <person name="Larimer F."/>
            <person name="Land M."/>
            <person name="Hauser L."/>
            <person name="Kyrpides N."/>
            <person name="Lykidis A."/>
            <person name="Mesbah N.M."/>
            <person name="Wiegel J."/>
        </authorList>
    </citation>
    <scope>NUCLEOTIDE SEQUENCE [LARGE SCALE GENOMIC DNA]</scope>
    <source>
        <strain evidence="3">ATCC BAA-1301 / DSM 18059 / JW/NM-WN-LF</strain>
    </source>
</reference>
<keyword evidence="1" id="KW-0812">Transmembrane</keyword>
<dbReference type="RefSeq" id="WP_012448221.1">
    <property type="nucleotide sequence ID" value="NC_010718.1"/>
</dbReference>
<dbReference type="EMBL" id="CP001034">
    <property type="protein sequence ID" value="ACB85354.1"/>
    <property type="molecule type" value="Genomic_DNA"/>
</dbReference>
<evidence type="ECO:0000256" key="1">
    <source>
        <dbReference type="SAM" id="Phobius"/>
    </source>
</evidence>
<proteinExistence type="predicted"/>
<dbReference type="STRING" id="457570.Nther_1782"/>
<name>B2A5J9_NATTJ</name>
<dbReference type="InParanoid" id="B2A5J9"/>
<dbReference type="Proteomes" id="UP000001683">
    <property type="component" value="Chromosome"/>
</dbReference>
<dbReference type="AlphaFoldDB" id="B2A5J9"/>
<evidence type="ECO:0000313" key="2">
    <source>
        <dbReference type="EMBL" id="ACB85354.1"/>
    </source>
</evidence>
<keyword evidence="3" id="KW-1185">Reference proteome</keyword>
<keyword evidence="1" id="KW-1133">Transmembrane helix</keyword>